<gene>
    <name evidence="3" type="ORF">BJ986_003180</name>
</gene>
<dbReference type="Pfam" id="PF13460">
    <property type="entry name" value="NAD_binding_10"/>
    <property type="match status" value="1"/>
</dbReference>
<keyword evidence="3" id="KW-0560">Oxidoreductase</keyword>
<name>A0A852WHH8_9MICO</name>
<dbReference type="InterPro" id="IPR036291">
    <property type="entry name" value="NAD(P)-bd_dom_sf"/>
</dbReference>
<evidence type="ECO:0000313" key="3">
    <source>
        <dbReference type="EMBL" id="NYG08693.1"/>
    </source>
</evidence>
<dbReference type="SUPFAM" id="SSF51735">
    <property type="entry name" value="NAD(P)-binding Rossmann-fold domains"/>
    <property type="match status" value="1"/>
</dbReference>
<organism evidence="3 4">
    <name type="scientific">Pedococcus badiiscoriae</name>
    <dbReference type="NCBI Taxonomy" id="642776"/>
    <lineage>
        <taxon>Bacteria</taxon>
        <taxon>Bacillati</taxon>
        <taxon>Actinomycetota</taxon>
        <taxon>Actinomycetes</taxon>
        <taxon>Micrococcales</taxon>
        <taxon>Intrasporangiaceae</taxon>
        <taxon>Pedococcus</taxon>
    </lineage>
</organism>
<dbReference type="PANTHER" id="PTHR12126:SF11">
    <property type="entry name" value="NADH DEHYDROGENASE [UBIQUINONE] 1 ALPHA SUBCOMPLEX SUBUNIT 9, MITOCHONDRIAL"/>
    <property type="match status" value="1"/>
</dbReference>
<accession>A0A852WHH8</accession>
<dbReference type="InterPro" id="IPR051207">
    <property type="entry name" value="ComplexI_NDUFA9_subunit"/>
</dbReference>
<dbReference type="GO" id="GO:0044877">
    <property type="term" value="F:protein-containing complex binding"/>
    <property type="evidence" value="ECO:0007669"/>
    <property type="project" value="TreeGrafter"/>
</dbReference>
<dbReference type="EMBL" id="JACCAB010000001">
    <property type="protein sequence ID" value="NYG08693.1"/>
    <property type="molecule type" value="Genomic_DNA"/>
</dbReference>
<evidence type="ECO:0000313" key="4">
    <source>
        <dbReference type="Proteomes" id="UP000573599"/>
    </source>
</evidence>
<sequence>MILVAGGTGRLGSLVRSQLSGSGHPVRVLSRHGTGSGTGTGTDTVIGDVRDPQSLQRAFDGVRTVVSAVTGMAGTDGSSPGSVDRDGNANLVEAARNSGATVVLVSIVGVRADHPMELFRAKWAAEQNLLASGVPWTIVRATAFAETWRDVLAEVGGHSGRDRVLGRGQNPVNFVCVADVASAVVRAAVDPTLRGHVVEVAGPENLSLLELSRRLGQAIQPPAHVPRAALRAMAFLARPVSPTRARLARAALVMDTADMRADPAPGHAAYPWLPETRVGGQSVQS</sequence>
<comment type="caution">
    <text evidence="3">The sequence shown here is derived from an EMBL/GenBank/DDBJ whole genome shotgun (WGS) entry which is preliminary data.</text>
</comment>
<dbReference type="GO" id="GO:0016491">
    <property type="term" value="F:oxidoreductase activity"/>
    <property type="evidence" value="ECO:0007669"/>
    <property type="project" value="UniProtKB-KW"/>
</dbReference>
<dbReference type="Proteomes" id="UP000573599">
    <property type="component" value="Unassembled WGS sequence"/>
</dbReference>
<protein>
    <submittedName>
        <fullName evidence="3">NADH dehydrogenase</fullName>
        <ecNumber evidence="3">1.6.99.3</ecNumber>
    </submittedName>
</protein>
<dbReference type="Gene3D" id="3.40.50.720">
    <property type="entry name" value="NAD(P)-binding Rossmann-like Domain"/>
    <property type="match status" value="1"/>
</dbReference>
<dbReference type="InterPro" id="IPR016040">
    <property type="entry name" value="NAD(P)-bd_dom"/>
</dbReference>
<dbReference type="AlphaFoldDB" id="A0A852WHH8"/>
<dbReference type="RefSeq" id="WP_179423302.1">
    <property type="nucleotide sequence ID" value="NZ_JACCAB010000001.1"/>
</dbReference>
<feature type="domain" description="NAD(P)-binding" evidence="2">
    <location>
        <begin position="6"/>
        <end position="191"/>
    </location>
</feature>
<evidence type="ECO:0000256" key="1">
    <source>
        <dbReference type="SAM" id="MobiDB-lite"/>
    </source>
</evidence>
<dbReference type="EC" id="1.6.99.3" evidence="3"/>
<feature type="region of interest" description="Disordered" evidence="1">
    <location>
        <begin position="22"/>
        <end position="48"/>
    </location>
</feature>
<evidence type="ECO:0000259" key="2">
    <source>
        <dbReference type="Pfam" id="PF13460"/>
    </source>
</evidence>
<keyword evidence="4" id="KW-1185">Reference proteome</keyword>
<proteinExistence type="predicted"/>
<reference evidence="3 4" key="1">
    <citation type="submission" date="2020-07" db="EMBL/GenBank/DDBJ databases">
        <title>Sequencing the genomes of 1000 actinobacteria strains.</title>
        <authorList>
            <person name="Klenk H.-P."/>
        </authorList>
    </citation>
    <scope>NUCLEOTIDE SEQUENCE [LARGE SCALE GENOMIC DNA]</scope>
    <source>
        <strain evidence="3 4">DSM 23987</strain>
    </source>
</reference>
<dbReference type="PANTHER" id="PTHR12126">
    <property type="entry name" value="NADH-UBIQUINONE OXIDOREDUCTASE 39 KDA SUBUNIT-RELATED"/>
    <property type="match status" value="1"/>
</dbReference>